<keyword evidence="3" id="KW-1185">Reference proteome</keyword>
<accession>A0A1N7BGJ4</accession>
<feature type="domain" description="STAS" evidence="1">
    <location>
        <begin position="13"/>
        <end position="131"/>
    </location>
</feature>
<evidence type="ECO:0000313" key="3">
    <source>
        <dbReference type="Proteomes" id="UP000185924"/>
    </source>
</evidence>
<evidence type="ECO:0000313" key="2">
    <source>
        <dbReference type="EMBL" id="SIR50422.1"/>
    </source>
</evidence>
<evidence type="ECO:0000259" key="1">
    <source>
        <dbReference type="Pfam" id="PF01740"/>
    </source>
</evidence>
<dbReference type="AlphaFoldDB" id="A0A1N7BGJ4"/>
<dbReference type="Gene3D" id="3.30.750.24">
    <property type="entry name" value="STAS domain"/>
    <property type="match status" value="1"/>
</dbReference>
<dbReference type="Pfam" id="PF01740">
    <property type="entry name" value="STAS"/>
    <property type="match status" value="1"/>
</dbReference>
<dbReference type="EMBL" id="FTNM01000011">
    <property type="protein sequence ID" value="SIR50422.1"/>
    <property type="molecule type" value="Genomic_DNA"/>
</dbReference>
<proteinExistence type="predicted"/>
<dbReference type="SUPFAM" id="SSF52091">
    <property type="entry name" value="SpoIIaa-like"/>
    <property type="match status" value="1"/>
</dbReference>
<name>A0A1N7BGJ4_9BACT</name>
<dbReference type="RefSeq" id="WP_076423342.1">
    <property type="nucleotide sequence ID" value="NZ_FTNM01000011.1"/>
</dbReference>
<dbReference type="InterPro" id="IPR002645">
    <property type="entry name" value="STAS_dom"/>
</dbReference>
<gene>
    <name evidence="2" type="ORF">SAMN05421545_3959</name>
</gene>
<organism evidence="2 3">
    <name type="scientific">Pontibacter lucknowensis</name>
    <dbReference type="NCBI Taxonomy" id="1077936"/>
    <lineage>
        <taxon>Bacteria</taxon>
        <taxon>Pseudomonadati</taxon>
        <taxon>Bacteroidota</taxon>
        <taxon>Cytophagia</taxon>
        <taxon>Cytophagales</taxon>
        <taxon>Hymenobacteraceae</taxon>
        <taxon>Pontibacter</taxon>
    </lineage>
</organism>
<dbReference type="OrthoDB" id="1352952at2"/>
<reference evidence="3" key="1">
    <citation type="submission" date="2017-01" db="EMBL/GenBank/DDBJ databases">
        <authorList>
            <person name="Varghese N."/>
            <person name="Submissions S."/>
        </authorList>
    </citation>
    <scope>NUCLEOTIDE SEQUENCE [LARGE SCALE GENOMIC DNA]</scope>
    <source>
        <strain evidence="3">DM9</strain>
    </source>
</reference>
<dbReference type="InterPro" id="IPR036513">
    <property type="entry name" value="STAS_dom_sf"/>
</dbReference>
<dbReference type="STRING" id="1077936.SAMN05421545_3959"/>
<dbReference type="Proteomes" id="UP000185924">
    <property type="component" value="Unassembled WGS sequence"/>
</dbReference>
<protein>
    <submittedName>
        <fullName evidence="2">Anti-anti-sigma regulatory factor (Antagonist of anti-sigma factor)</fullName>
    </submittedName>
</protein>
<sequence>MNDEEIVKSIFESNSEFSKHFILNVLNLKKGKFFYLGLREDSTGKDLESIISEIDGVFEQIDKYGFKNVVLSFKEVTFFADLGMATIKGYANWITDNGGKFIILEPKPEIEKFLKFVALDIVGTIYNSEQEFLDVMNK</sequence>